<dbReference type="Pfam" id="PF07332">
    <property type="entry name" value="Phage_holin_3_6"/>
    <property type="match status" value="1"/>
</dbReference>
<sequence>MKPDSKEEARKSLFTLIGELPELVTNLIKAEIEQLKQQLTHKVKFAGIGIGLFVAAAVLLFFAVGVLIAAAILGLAVVLPPWLAALIVFAVFVIIAAVLAFLGLRFFKKMGQEPSTGESLKKDVDAVKGLGEYGEH</sequence>
<evidence type="ECO:0000313" key="2">
    <source>
        <dbReference type="EMBL" id="SKC38370.1"/>
    </source>
</evidence>
<keyword evidence="1" id="KW-0472">Membrane</keyword>
<dbReference type="RefSeq" id="WP_079726660.1">
    <property type="nucleotide sequence ID" value="NZ_FUZP01000001.1"/>
</dbReference>
<evidence type="ECO:0000256" key="1">
    <source>
        <dbReference type="SAM" id="Phobius"/>
    </source>
</evidence>
<dbReference type="AlphaFoldDB" id="A0A1T5IH14"/>
<feature type="transmembrane region" description="Helical" evidence="1">
    <location>
        <begin position="45"/>
        <end position="76"/>
    </location>
</feature>
<evidence type="ECO:0000313" key="3">
    <source>
        <dbReference type="Proteomes" id="UP000190857"/>
    </source>
</evidence>
<keyword evidence="3" id="KW-1185">Reference proteome</keyword>
<dbReference type="EMBL" id="FUZP01000001">
    <property type="protein sequence ID" value="SKC38370.1"/>
    <property type="molecule type" value="Genomic_DNA"/>
</dbReference>
<dbReference type="InterPro" id="IPR009937">
    <property type="entry name" value="Phage_holin_3_6"/>
</dbReference>
<name>A0A1T5IH14_9MICO</name>
<dbReference type="STRING" id="123320.SAMN06309945_0440"/>
<keyword evidence="1" id="KW-1133">Transmembrane helix</keyword>
<reference evidence="2 3" key="1">
    <citation type="submission" date="2017-02" db="EMBL/GenBank/DDBJ databases">
        <authorList>
            <person name="Peterson S.W."/>
        </authorList>
    </citation>
    <scope>NUCLEOTIDE SEQUENCE [LARGE SCALE GENOMIC DNA]</scope>
    <source>
        <strain evidence="2 3">VKM Ac-2059</strain>
    </source>
</reference>
<protein>
    <submittedName>
        <fullName evidence="2">Putative Holin-X, holin superfamily III</fullName>
    </submittedName>
</protein>
<organism evidence="2 3">
    <name type="scientific">Okibacterium fritillariae</name>
    <dbReference type="NCBI Taxonomy" id="123320"/>
    <lineage>
        <taxon>Bacteria</taxon>
        <taxon>Bacillati</taxon>
        <taxon>Actinomycetota</taxon>
        <taxon>Actinomycetes</taxon>
        <taxon>Micrococcales</taxon>
        <taxon>Microbacteriaceae</taxon>
        <taxon>Okibacterium</taxon>
    </lineage>
</organism>
<dbReference type="Proteomes" id="UP000190857">
    <property type="component" value="Unassembled WGS sequence"/>
</dbReference>
<keyword evidence="1" id="KW-0812">Transmembrane</keyword>
<gene>
    <name evidence="2" type="ORF">SAMN06309945_0440</name>
</gene>
<dbReference type="OrthoDB" id="5122083at2"/>
<accession>A0A1T5IH14</accession>
<feature type="transmembrane region" description="Helical" evidence="1">
    <location>
        <begin position="82"/>
        <end position="104"/>
    </location>
</feature>
<proteinExistence type="predicted"/>